<sequence length="118" mass="12272">MSDAELSQRLNALVRAAEGVTAVYPAQPPLEAAAEVVAETLELRPPGSYVDVERALGVVTVRAQIAAADALPAPATLRRVGELLRHAIENEPTLAPPVVIAVTVRLVDAEAPTPTPAP</sequence>
<dbReference type="AlphaFoldDB" id="A0A852SLJ1"/>
<dbReference type="EMBL" id="JACCBM010000001">
    <property type="protein sequence ID" value="NYD69851.1"/>
    <property type="molecule type" value="Genomic_DNA"/>
</dbReference>
<proteinExistence type="predicted"/>
<keyword evidence="2" id="KW-1185">Reference proteome</keyword>
<gene>
    <name evidence="1" type="ORF">BJ984_001009</name>
</gene>
<evidence type="ECO:0008006" key="3">
    <source>
        <dbReference type="Google" id="ProtNLM"/>
    </source>
</evidence>
<name>A0A852SLJ1_9MICO</name>
<dbReference type="RefSeq" id="WP_179547106.1">
    <property type="nucleotide sequence ID" value="NZ_BSEW01000001.1"/>
</dbReference>
<comment type="caution">
    <text evidence="1">The sequence shown here is derived from an EMBL/GenBank/DDBJ whole genome shotgun (WGS) entry which is preliminary data.</text>
</comment>
<organism evidence="1 2">
    <name type="scientific">Herbiconiux flava</name>
    <dbReference type="NCBI Taxonomy" id="881268"/>
    <lineage>
        <taxon>Bacteria</taxon>
        <taxon>Bacillati</taxon>
        <taxon>Actinomycetota</taxon>
        <taxon>Actinomycetes</taxon>
        <taxon>Micrococcales</taxon>
        <taxon>Microbacteriaceae</taxon>
        <taxon>Herbiconiux</taxon>
    </lineage>
</organism>
<reference evidence="1 2" key="1">
    <citation type="submission" date="2020-07" db="EMBL/GenBank/DDBJ databases">
        <title>Sequencing the genomes of 1000 actinobacteria strains.</title>
        <authorList>
            <person name="Klenk H.-P."/>
        </authorList>
    </citation>
    <scope>NUCLEOTIDE SEQUENCE [LARGE SCALE GENOMIC DNA]</scope>
    <source>
        <strain evidence="1 2">DSM 26474</strain>
    </source>
</reference>
<dbReference type="Proteomes" id="UP000549913">
    <property type="component" value="Unassembled WGS sequence"/>
</dbReference>
<evidence type="ECO:0000313" key="2">
    <source>
        <dbReference type="Proteomes" id="UP000549913"/>
    </source>
</evidence>
<protein>
    <recommendedName>
        <fullName evidence="3">Asp23/Gls24 family envelope stress response protein</fullName>
    </recommendedName>
</protein>
<accession>A0A852SLJ1</accession>
<evidence type="ECO:0000313" key="1">
    <source>
        <dbReference type="EMBL" id="NYD69851.1"/>
    </source>
</evidence>